<keyword evidence="4" id="KW-1185">Reference proteome</keyword>
<comment type="caution">
    <text evidence="3">The sequence shown here is derived from an EMBL/GenBank/DDBJ whole genome shotgun (WGS) entry which is preliminary data.</text>
</comment>
<dbReference type="PANTHER" id="PTHR13847:SF289">
    <property type="entry name" value="GLYCINE OXIDASE"/>
    <property type="match status" value="1"/>
</dbReference>
<evidence type="ECO:0000313" key="3">
    <source>
        <dbReference type="EMBL" id="GGN61609.1"/>
    </source>
</evidence>
<dbReference type="Gene3D" id="3.50.50.60">
    <property type="entry name" value="FAD/NAD(P)-binding domain"/>
    <property type="match status" value="1"/>
</dbReference>
<sequence>MIITRRSFIAGAAALAAAGHTRLLAEGRKIRVGIVGGGIIGASTAVQLARAGAEVIVFEKEEPAAGATGASVAWINPVVNDAHYMKLRVESIDAWQEDDMLYGMGAIWGGSISWVNGEGNIAKLKAKADLIRETYEEPKLLNGPGITEACPVVFPGDEVSYAFQTRKDGHVDPVFATHRYLHIAERYGAKVIYPCEVTAIKVDKKGKFTSVATTKGDFDLDYLVSASGTATPHVVSLLGQKFELAHKPGLVVHTTPLPFETNKVFEDDGYIEFKQYYDGRVLTRFGSPPDLPQHAGIRDHEMAYPSQDLKEWHARHLISETAKIFPSVKDAEPAKILLGFRPYPLDNRPVIGPVPGVSNVFMVVTHSGITLAPILGRYMAHEIMTGQQADILAPYRPTRYISA</sequence>
<dbReference type="InterPro" id="IPR006076">
    <property type="entry name" value="FAD-dep_OxRdtase"/>
</dbReference>
<dbReference type="SUPFAM" id="SSF51905">
    <property type="entry name" value="FAD/NAD(P)-binding domain"/>
    <property type="match status" value="1"/>
</dbReference>
<dbReference type="Proteomes" id="UP000605099">
    <property type="component" value="Unassembled WGS sequence"/>
</dbReference>
<reference evidence="4" key="1">
    <citation type="journal article" date="2019" name="Int. J. Syst. Evol. Microbiol.">
        <title>The Global Catalogue of Microorganisms (GCM) 10K type strain sequencing project: providing services to taxonomists for standard genome sequencing and annotation.</title>
        <authorList>
            <consortium name="The Broad Institute Genomics Platform"/>
            <consortium name="The Broad Institute Genome Sequencing Center for Infectious Disease"/>
            <person name="Wu L."/>
            <person name="Ma J."/>
        </authorList>
    </citation>
    <scope>NUCLEOTIDE SEQUENCE [LARGE SCALE GENOMIC DNA]</scope>
    <source>
        <strain evidence="4">CGMCC 1.6784</strain>
    </source>
</reference>
<protein>
    <submittedName>
        <fullName evidence="3">D-amino-acid oxidase</fullName>
    </submittedName>
</protein>
<evidence type="ECO:0000259" key="2">
    <source>
        <dbReference type="Pfam" id="PF01266"/>
    </source>
</evidence>
<dbReference type="Gene3D" id="3.30.9.10">
    <property type="entry name" value="D-Amino Acid Oxidase, subunit A, domain 2"/>
    <property type="match status" value="1"/>
</dbReference>
<organism evidence="3 4">
    <name type="scientific">Novosphingobium indicum</name>
    <dbReference type="NCBI Taxonomy" id="462949"/>
    <lineage>
        <taxon>Bacteria</taxon>
        <taxon>Pseudomonadati</taxon>
        <taxon>Pseudomonadota</taxon>
        <taxon>Alphaproteobacteria</taxon>
        <taxon>Sphingomonadales</taxon>
        <taxon>Sphingomonadaceae</taxon>
        <taxon>Novosphingobium</taxon>
    </lineage>
</organism>
<feature type="domain" description="FAD dependent oxidoreductase" evidence="2">
    <location>
        <begin position="32"/>
        <end position="381"/>
    </location>
</feature>
<name>A0ABQ2K0B9_9SPHN</name>
<dbReference type="RefSeq" id="WP_188823448.1">
    <property type="nucleotide sequence ID" value="NZ_BMLK01000038.1"/>
</dbReference>
<dbReference type="PANTHER" id="PTHR13847">
    <property type="entry name" value="SARCOSINE DEHYDROGENASE-RELATED"/>
    <property type="match status" value="1"/>
</dbReference>
<dbReference type="EMBL" id="BMLK01000038">
    <property type="protein sequence ID" value="GGN61609.1"/>
    <property type="molecule type" value="Genomic_DNA"/>
</dbReference>
<evidence type="ECO:0000313" key="4">
    <source>
        <dbReference type="Proteomes" id="UP000605099"/>
    </source>
</evidence>
<evidence type="ECO:0000256" key="1">
    <source>
        <dbReference type="ARBA" id="ARBA00023002"/>
    </source>
</evidence>
<accession>A0ABQ2K0B9</accession>
<keyword evidence="1" id="KW-0560">Oxidoreductase</keyword>
<proteinExistence type="predicted"/>
<dbReference type="InterPro" id="IPR036188">
    <property type="entry name" value="FAD/NAD-bd_sf"/>
</dbReference>
<gene>
    <name evidence="3" type="ORF">GCM10011349_44400</name>
</gene>
<dbReference type="Pfam" id="PF01266">
    <property type="entry name" value="DAO"/>
    <property type="match status" value="1"/>
</dbReference>